<keyword evidence="10 11" id="KW-0784">Thiamine biosynthesis</keyword>
<evidence type="ECO:0000256" key="10">
    <source>
        <dbReference type="ARBA" id="ARBA00022977"/>
    </source>
</evidence>
<evidence type="ECO:0000256" key="4">
    <source>
        <dbReference type="ARBA" id="ARBA00022679"/>
    </source>
</evidence>
<evidence type="ECO:0000256" key="5">
    <source>
        <dbReference type="ARBA" id="ARBA00022723"/>
    </source>
</evidence>
<evidence type="ECO:0000256" key="3">
    <source>
        <dbReference type="ARBA" id="ARBA00004868"/>
    </source>
</evidence>
<dbReference type="InterPro" id="IPR029056">
    <property type="entry name" value="Ribokinase-like"/>
</dbReference>
<comment type="function">
    <text evidence="11">Catalyzes the phosphorylation of the hydroxyl group of 4-methyl-5-beta-hydroxyethylthiazole (THZ).</text>
</comment>
<comment type="catalytic activity">
    <reaction evidence="1 11">
        <text>5-(2-hydroxyethyl)-4-methylthiazole + ATP = 4-methyl-5-(2-phosphooxyethyl)-thiazole + ADP + H(+)</text>
        <dbReference type="Rhea" id="RHEA:24212"/>
        <dbReference type="ChEBI" id="CHEBI:15378"/>
        <dbReference type="ChEBI" id="CHEBI:17957"/>
        <dbReference type="ChEBI" id="CHEBI:30616"/>
        <dbReference type="ChEBI" id="CHEBI:58296"/>
        <dbReference type="ChEBI" id="CHEBI:456216"/>
        <dbReference type="EC" id="2.7.1.50"/>
    </reaction>
</comment>
<gene>
    <name evidence="11" type="primary">thiM</name>
    <name evidence="12" type="ORF">DPM12_21220</name>
</gene>
<feature type="binding site" evidence="11">
    <location>
        <position position="51"/>
    </location>
    <ligand>
        <name>substrate</name>
    </ligand>
</feature>
<evidence type="ECO:0000256" key="7">
    <source>
        <dbReference type="ARBA" id="ARBA00022777"/>
    </source>
</evidence>
<dbReference type="PRINTS" id="PR01099">
    <property type="entry name" value="HYETHTZKNASE"/>
</dbReference>
<accession>A0A329QB26</accession>
<evidence type="ECO:0000313" key="12">
    <source>
        <dbReference type="EMBL" id="RAW09437.1"/>
    </source>
</evidence>
<evidence type="ECO:0000256" key="6">
    <source>
        <dbReference type="ARBA" id="ARBA00022741"/>
    </source>
</evidence>
<keyword evidence="13" id="KW-1185">Reference proteome</keyword>
<feature type="binding site" evidence="11">
    <location>
        <position position="172"/>
    </location>
    <ligand>
        <name>ATP</name>
        <dbReference type="ChEBI" id="CHEBI:30616"/>
    </ligand>
</feature>
<evidence type="ECO:0000256" key="11">
    <source>
        <dbReference type="HAMAP-Rule" id="MF_00228"/>
    </source>
</evidence>
<dbReference type="OrthoDB" id="8909021at2"/>
<dbReference type="EC" id="2.7.1.50" evidence="11"/>
<feature type="binding site" evidence="11">
    <location>
        <position position="199"/>
    </location>
    <ligand>
        <name>substrate</name>
    </ligand>
</feature>
<keyword evidence="6 11" id="KW-0547">Nucleotide-binding</keyword>
<dbReference type="UniPathway" id="UPA00060">
    <property type="reaction ID" value="UER00139"/>
</dbReference>
<dbReference type="PIRSF" id="PIRSF000513">
    <property type="entry name" value="Thz_kinase"/>
    <property type="match status" value="1"/>
</dbReference>
<feature type="binding site" evidence="11">
    <location>
        <position position="126"/>
    </location>
    <ligand>
        <name>ATP</name>
        <dbReference type="ChEBI" id="CHEBI:30616"/>
    </ligand>
</feature>
<dbReference type="CDD" id="cd01170">
    <property type="entry name" value="THZ_kinase"/>
    <property type="match status" value="1"/>
</dbReference>
<dbReference type="GO" id="GO:0005524">
    <property type="term" value="F:ATP binding"/>
    <property type="evidence" value="ECO:0007669"/>
    <property type="project" value="UniProtKB-UniRule"/>
</dbReference>
<comment type="similarity">
    <text evidence="11">Belongs to the Thz kinase family.</text>
</comment>
<sequence>MADSTLPGSADVWACADAVRRGGPLVHNVTNYVAMDLSANALLAVGASPAMVHAHEEVVDFALLADALVVNIGTLSPNWVESMRLAVRAATDRGIPWVLDPVAAGATSYRTQVGAELLAHRPTVVRGNASEILSLAGMTGRGKGVDATDESGDALEAAVALAQVTGGVVAVTGDVDVVTDRRRTAHVAGGHPLMARVTAMGCAASAVVGAYAAAVADPLMATASALAVFGLAGERAATGAVGPGTLRWRLLDELYALEQSTVLAGTRIS</sequence>
<keyword evidence="4 11" id="KW-0808">Transferase</keyword>
<dbReference type="SUPFAM" id="SSF53613">
    <property type="entry name" value="Ribokinase-like"/>
    <property type="match status" value="1"/>
</dbReference>
<reference evidence="12 13" key="1">
    <citation type="submission" date="2018-06" db="EMBL/GenBank/DDBJ databases">
        <title>Phytoactinopolyspora halophila sp. nov., a novel halophilic actinomycete isolated from a saline soil in China.</title>
        <authorList>
            <person name="Tang S.-K."/>
        </authorList>
    </citation>
    <scope>NUCLEOTIDE SEQUENCE [LARGE SCALE GENOMIC DNA]</scope>
    <source>
        <strain evidence="12 13">YIM 96934</strain>
    </source>
</reference>
<organism evidence="12 13">
    <name type="scientific">Phytoactinopolyspora halophila</name>
    <dbReference type="NCBI Taxonomy" id="1981511"/>
    <lineage>
        <taxon>Bacteria</taxon>
        <taxon>Bacillati</taxon>
        <taxon>Actinomycetota</taxon>
        <taxon>Actinomycetes</taxon>
        <taxon>Jiangellales</taxon>
        <taxon>Jiangellaceae</taxon>
        <taxon>Phytoactinopolyspora</taxon>
    </lineage>
</organism>
<comment type="cofactor">
    <cofactor evidence="2 11">
        <name>Mg(2+)</name>
        <dbReference type="ChEBI" id="CHEBI:18420"/>
    </cofactor>
</comment>
<keyword evidence="9 11" id="KW-0460">Magnesium</keyword>
<protein>
    <recommendedName>
        <fullName evidence="11">Hydroxyethylthiazole kinase</fullName>
        <ecNumber evidence="11">2.7.1.50</ecNumber>
    </recommendedName>
    <alternativeName>
        <fullName evidence="11">4-methyl-5-beta-hydroxyethylthiazole kinase</fullName>
        <shortName evidence="11">TH kinase</shortName>
        <shortName evidence="11">Thz kinase</shortName>
    </alternativeName>
</protein>
<dbReference type="AlphaFoldDB" id="A0A329QB26"/>
<dbReference type="EMBL" id="QMIG01000043">
    <property type="protein sequence ID" value="RAW09437.1"/>
    <property type="molecule type" value="Genomic_DNA"/>
</dbReference>
<dbReference type="GO" id="GO:0009229">
    <property type="term" value="P:thiamine diphosphate biosynthetic process"/>
    <property type="evidence" value="ECO:0007669"/>
    <property type="project" value="UniProtKB-UniRule"/>
</dbReference>
<evidence type="ECO:0000256" key="2">
    <source>
        <dbReference type="ARBA" id="ARBA00001946"/>
    </source>
</evidence>
<keyword evidence="7 11" id="KW-0418">Kinase</keyword>
<comment type="pathway">
    <text evidence="3 11">Cofactor biosynthesis; thiamine diphosphate biosynthesis; 4-methyl-5-(2-phosphoethyl)-thiazole from 5-(2-hydroxyethyl)-4-methylthiazole: step 1/1.</text>
</comment>
<dbReference type="Proteomes" id="UP000250462">
    <property type="component" value="Unassembled WGS sequence"/>
</dbReference>
<dbReference type="GO" id="GO:0009228">
    <property type="term" value="P:thiamine biosynthetic process"/>
    <property type="evidence" value="ECO:0007669"/>
    <property type="project" value="UniProtKB-KW"/>
</dbReference>
<keyword evidence="8 11" id="KW-0067">ATP-binding</keyword>
<proteinExistence type="inferred from homology"/>
<dbReference type="Gene3D" id="3.40.1190.20">
    <property type="match status" value="1"/>
</dbReference>
<evidence type="ECO:0000256" key="9">
    <source>
        <dbReference type="ARBA" id="ARBA00022842"/>
    </source>
</evidence>
<dbReference type="NCBIfam" id="TIGR00694">
    <property type="entry name" value="thiM"/>
    <property type="match status" value="1"/>
</dbReference>
<name>A0A329QB26_9ACTN</name>
<dbReference type="RefSeq" id="WP_112260368.1">
    <property type="nucleotide sequence ID" value="NZ_QMIG01000043.1"/>
</dbReference>
<evidence type="ECO:0000256" key="1">
    <source>
        <dbReference type="ARBA" id="ARBA00001771"/>
    </source>
</evidence>
<dbReference type="GO" id="GO:0000287">
    <property type="term" value="F:magnesium ion binding"/>
    <property type="evidence" value="ECO:0007669"/>
    <property type="project" value="UniProtKB-UniRule"/>
</dbReference>
<dbReference type="HAMAP" id="MF_00228">
    <property type="entry name" value="Thz_kinase"/>
    <property type="match status" value="1"/>
</dbReference>
<evidence type="ECO:0000313" key="13">
    <source>
        <dbReference type="Proteomes" id="UP000250462"/>
    </source>
</evidence>
<dbReference type="NCBIfam" id="NF006830">
    <property type="entry name" value="PRK09355.1"/>
    <property type="match status" value="1"/>
</dbReference>
<keyword evidence="5 11" id="KW-0479">Metal-binding</keyword>
<comment type="caution">
    <text evidence="12">The sequence shown here is derived from an EMBL/GenBank/DDBJ whole genome shotgun (WGS) entry which is preliminary data.</text>
</comment>
<evidence type="ECO:0000256" key="8">
    <source>
        <dbReference type="ARBA" id="ARBA00022840"/>
    </source>
</evidence>
<dbReference type="Pfam" id="PF02110">
    <property type="entry name" value="HK"/>
    <property type="match status" value="1"/>
</dbReference>
<dbReference type="InterPro" id="IPR000417">
    <property type="entry name" value="Hyethyz_kinase"/>
</dbReference>
<dbReference type="GO" id="GO:0004417">
    <property type="term" value="F:hydroxyethylthiazole kinase activity"/>
    <property type="evidence" value="ECO:0007669"/>
    <property type="project" value="UniProtKB-UniRule"/>
</dbReference>